<evidence type="ECO:0000259" key="1">
    <source>
        <dbReference type="Pfam" id="PF14355"/>
    </source>
</evidence>
<gene>
    <name evidence="2" type="ORF">H9L17_05390</name>
</gene>
<sequence>MEVRLLHVLRQVRSGNETFKPNDSTLEELKRFQPIANAVMHAKDIGYVRDAISIMESYGGQMYCKTVVTRGGLTYAGEEALAEEIGPAEVVEQLVDELAASDNRTVLRDNWDRAIQRSKHDPMGAITAANSFLESVLKWIVEQDGQAAPENRKKLFELAVQQLSDDSFDGQHSAILGHFDTIMREIGSLRSKIGDAHGSTSTARTPSPGEAMLSVNLAGTLALYLLDSFDHQTR</sequence>
<feature type="domain" description="Abortive infection protein-like C-terminal" evidence="1">
    <location>
        <begin position="156"/>
        <end position="227"/>
    </location>
</feature>
<evidence type="ECO:0000313" key="2">
    <source>
        <dbReference type="EMBL" id="QNN47573.1"/>
    </source>
</evidence>
<reference evidence="2 3" key="1">
    <citation type="submission" date="2020-08" db="EMBL/GenBank/DDBJ databases">
        <title>Genome sequence of Thermomonas brevis KACC 16975T.</title>
        <authorList>
            <person name="Hyun D.-W."/>
            <person name="Bae J.-W."/>
        </authorList>
    </citation>
    <scope>NUCLEOTIDE SEQUENCE [LARGE SCALE GENOMIC DNA]</scope>
    <source>
        <strain evidence="2 3">KACC 16975</strain>
    </source>
</reference>
<name>A0A7G9QW48_9GAMM</name>
<dbReference type="Pfam" id="PF14355">
    <property type="entry name" value="Abi_C"/>
    <property type="match status" value="1"/>
</dbReference>
<keyword evidence="3" id="KW-1185">Reference proteome</keyword>
<organism evidence="2 3">
    <name type="scientific">Thermomonas brevis</name>
    <dbReference type="NCBI Taxonomy" id="215691"/>
    <lineage>
        <taxon>Bacteria</taxon>
        <taxon>Pseudomonadati</taxon>
        <taxon>Pseudomonadota</taxon>
        <taxon>Gammaproteobacteria</taxon>
        <taxon>Lysobacterales</taxon>
        <taxon>Lysobacteraceae</taxon>
        <taxon>Thermomonas</taxon>
    </lineage>
</organism>
<dbReference type="RefSeq" id="WP_187571318.1">
    <property type="nucleotide sequence ID" value="NZ_CP060711.1"/>
</dbReference>
<dbReference type="InterPro" id="IPR026001">
    <property type="entry name" value="Abi-like_C"/>
</dbReference>
<accession>A0A7G9QW48</accession>
<dbReference type="AlphaFoldDB" id="A0A7G9QW48"/>
<dbReference type="EMBL" id="CP060711">
    <property type="protein sequence ID" value="QNN47573.1"/>
    <property type="molecule type" value="Genomic_DNA"/>
</dbReference>
<proteinExistence type="predicted"/>
<protein>
    <submittedName>
        <fullName evidence="2">Abortive infection family protein</fullName>
    </submittedName>
</protein>
<dbReference type="Proteomes" id="UP000515977">
    <property type="component" value="Chromosome"/>
</dbReference>
<dbReference type="KEGG" id="tbv:H9L17_05390"/>
<evidence type="ECO:0000313" key="3">
    <source>
        <dbReference type="Proteomes" id="UP000515977"/>
    </source>
</evidence>